<dbReference type="Gene3D" id="2.40.160.20">
    <property type="match status" value="1"/>
</dbReference>
<dbReference type="GO" id="GO:0009279">
    <property type="term" value="C:cell outer membrane"/>
    <property type="evidence" value="ECO:0007669"/>
    <property type="project" value="UniProtKB-SubCell"/>
</dbReference>
<evidence type="ECO:0000259" key="4">
    <source>
        <dbReference type="Pfam" id="PF13505"/>
    </source>
</evidence>
<accession>A0A4Y9SI61</accession>
<protein>
    <submittedName>
        <fullName evidence="5">Porin family protein</fullName>
    </submittedName>
</protein>
<feature type="chain" id="PRO_5021373058" evidence="3">
    <location>
        <begin position="20"/>
        <end position="184"/>
    </location>
</feature>
<feature type="signal peptide" evidence="3">
    <location>
        <begin position="1"/>
        <end position="19"/>
    </location>
</feature>
<organism evidence="5 6">
    <name type="scientific">Zemynaea arenosa</name>
    <dbReference type="NCBI Taxonomy" id="2561931"/>
    <lineage>
        <taxon>Bacteria</taxon>
        <taxon>Pseudomonadati</taxon>
        <taxon>Pseudomonadota</taxon>
        <taxon>Betaproteobacteria</taxon>
        <taxon>Burkholderiales</taxon>
        <taxon>Oxalobacteraceae</taxon>
        <taxon>Telluria group</taxon>
        <taxon>Zemynaea</taxon>
    </lineage>
</organism>
<dbReference type="Proteomes" id="UP000298438">
    <property type="component" value="Unassembled WGS sequence"/>
</dbReference>
<keyword evidence="6" id="KW-1185">Reference proteome</keyword>
<dbReference type="InterPro" id="IPR011250">
    <property type="entry name" value="OMP/PagP_B-barrel"/>
</dbReference>
<name>A0A4Y9SI61_9BURK</name>
<proteinExistence type="predicted"/>
<reference evidence="5 6" key="1">
    <citation type="submission" date="2019-03" db="EMBL/GenBank/DDBJ databases">
        <title>Draft Genome Sequence of Massilia arenosa sp. nov., a Novel Massilia Species Isolated from a Sandy-loam Maize Soil.</title>
        <authorList>
            <person name="Raths R."/>
            <person name="Peta V."/>
            <person name="Bucking H."/>
        </authorList>
    </citation>
    <scope>NUCLEOTIDE SEQUENCE [LARGE SCALE GENOMIC DNA]</scope>
    <source>
        <strain evidence="5 6">MC02</strain>
    </source>
</reference>
<dbReference type="EMBL" id="SPVF01000133">
    <property type="protein sequence ID" value="TFW20282.1"/>
    <property type="molecule type" value="Genomic_DNA"/>
</dbReference>
<dbReference type="AlphaFoldDB" id="A0A4Y9SI61"/>
<feature type="domain" description="Outer membrane protein beta-barrel" evidence="4">
    <location>
        <begin position="6"/>
        <end position="184"/>
    </location>
</feature>
<dbReference type="OrthoDB" id="9130661at2"/>
<sequence>MKKLILALIAGAAALSASAQTTSPKAYVGVGVNFADRNYASPAGATNLDDDGYRASGKIFGGYEFDNMWGMEAGYTDFRKSNSSYTLNGTRSSVSNDGHAWYLAAKATAPVNDQFNVFGKLGVTQVKYNQGLVSDDKTGAYAALGAEYKVNQNVSFTAEYERYGKSNDFGPKPNTWTLAAKYSF</sequence>
<dbReference type="Pfam" id="PF13505">
    <property type="entry name" value="OMP_b-brl"/>
    <property type="match status" value="1"/>
</dbReference>
<keyword evidence="2 3" id="KW-0732">Signal</keyword>
<comment type="subcellular location">
    <subcellularLocation>
        <location evidence="1">Cell outer membrane</location>
    </subcellularLocation>
</comment>
<dbReference type="InterPro" id="IPR027385">
    <property type="entry name" value="Beta-barrel_OMP"/>
</dbReference>
<evidence type="ECO:0000313" key="6">
    <source>
        <dbReference type="Proteomes" id="UP000298438"/>
    </source>
</evidence>
<gene>
    <name evidence="5" type="ORF">E4L96_10580</name>
</gene>
<evidence type="ECO:0000313" key="5">
    <source>
        <dbReference type="EMBL" id="TFW20282.1"/>
    </source>
</evidence>
<evidence type="ECO:0000256" key="3">
    <source>
        <dbReference type="SAM" id="SignalP"/>
    </source>
</evidence>
<evidence type="ECO:0000256" key="2">
    <source>
        <dbReference type="ARBA" id="ARBA00022729"/>
    </source>
</evidence>
<comment type="caution">
    <text evidence="5">The sequence shown here is derived from an EMBL/GenBank/DDBJ whole genome shotgun (WGS) entry which is preliminary data.</text>
</comment>
<evidence type="ECO:0000256" key="1">
    <source>
        <dbReference type="ARBA" id="ARBA00004442"/>
    </source>
</evidence>
<dbReference type="RefSeq" id="WP_135207186.1">
    <property type="nucleotide sequence ID" value="NZ_SPVF01000133.1"/>
</dbReference>
<dbReference type="SUPFAM" id="SSF56925">
    <property type="entry name" value="OMPA-like"/>
    <property type="match status" value="1"/>
</dbReference>